<dbReference type="EMBL" id="JAYWIO010000162">
    <property type="protein sequence ID" value="KAK7231025.1"/>
    <property type="molecule type" value="Genomic_DNA"/>
</dbReference>
<gene>
    <name evidence="2" type="ORF">RIF29_48494</name>
</gene>
<sequence length="169" mass="18432">MLSAVIRSALGYPAFTVGTITGTPGVRPSRSSRTRESPTLGTYYSPRWRRADIEVPNLPVDSSSLLPLHSRANLRLARGNLCTPPLPFGRPTPHRNCLPETVPRPVGPGTRYPFVEGRSSFSWEYGMGYFSAVAPGTRTLARGIFSTPSYPEKAGAPCVLEPITIFRLT</sequence>
<keyword evidence="3" id="KW-1185">Reference proteome</keyword>
<organism evidence="2 3">
    <name type="scientific">Crotalaria pallida</name>
    <name type="common">Smooth rattlebox</name>
    <name type="synonym">Crotalaria striata</name>
    <dbReference type="NCBI Taxonomy" id="3830"/>
    <lineage>
        <taxon>Eukaryota</taxon>
        <taxon>Viridiplantae</taxon>
        <taxon>Streptophyta</taxon>
        <taxon>Embryophyta</taxon>
        <taxon>Tracheophyta</taxon>
        <taxon>Spermatophyta</taxon>
        <taxon>Magnoliopsida</taxon>
        <taxon>eudicotyledons</taxon>
        <taxon>Gunneridae</taxon>
        <taxon>Pentapetalae</taxon>
        <taxon>rosids</taxon>
        <taxon>fabids</taxon>
        <taxon>Fabales</taxon>
        <taxon>Fabaceae</taxon>
        <taxon>Papilionoideae</taxon>
        <taxon>50 kb inversion clade</taxon>
        <taxon>genistoids sensu lato</taxon>
        <taxon>core genistoids</taxon>
        <taxon>Crotalarieae</taxon>
        <taxon>Crotalaria</taxon>
    </lineage>
</organism>
<name>A0AAN9DS12_CROPI</name>
<feature type="region of interest" description="Disordered" evidence="1">
    <location>
        <begin position="20"/>
        <end position="41"/>
    </location>
</feature>
<dbReference type="AlphaFoldDB" id="A0AAN9DS12"/>
<accession>A0AAN9DS12</accession>
<evidence type="ECO:0000313" key="2">
    <source>
        <dbReference type="EMBL" id="KAK7231025.1"/>
    </source>
</evidence>
<reference evidence="2 3" key="1">
    <citation type="submission" date="2024-01" db="EMBL/GenBank/DDBJ databases">
        <title>The genomes of 5 underutilized Papilionoideae crops provide insights into root nodulation and disease resistanc.</title>
        <authorList>
            <person name="Yuan L."/>
        </authorList>
    </citation>
    <scope>NUCLEOTIDE SEQUENCE [LARGE SCALE GENOMIC DNA]</scope>
    <source>
        <strain evidence="2">ZHUSHIDOU_FW_LH</strain>
        <tissue evidence="2">Leaf</tissue>
    </source>
</reference>
<evidence type="ECO:0000313" key="3">
    <source>
        <dbReference type="Proteomes" id="UP001372338"/>
    </source>
</evidence>
<dbReference type="Proteomes" id="UP001372338">
    <property type="component" value="Unassembled WGS sequence"/>
</dbReference>
<protein>
    <submittedName>
        <fullName evidence="2">Uncharacterized protein</fullName>
    </submittedName>
</protein>
<evidence type="ECO:0000256" key="1">
    <source>
        <dbReference type="SAM" id="MobiDB-lite"/>
    </source>
</evidence>
<proteinExistence type="predicted"/>
<comment type="caution">
    <text evidence="2">The sequence shown here is derived from an EMBL/GenBank/DDBJ whole genome shotgun (WGS) entry which is preliminary data.</text>
</comment>